<accession>A0A2T8HQR9</accession>
<keyword evidence="3" id="KW-1185">Reference proteome</keyword>
<dbReference type="AlphaFoldDB" id="A0A2T8HQR9"/>
<dbReference type="Gene3D" id="3.30.450.40">
    <property type="match status" value="1"/>
</dbReference>
<dbReference type="InterPro" id="IPR003018">
    <property type="entry name" value="GAF"/>
</dbReference>
<organism evidence="2 3">
    <name type="scientific">Pararhodobacter oceanensis</name>
    <dbReference type="NCBI Taxonomy" id="2172121"/>
    <lineage>
        <taxon>Bacteria</taxon>
        <taxon>Pseudomonadati</taxon>
        <taxon>Pseudomonadota</taxon>
        <taxon>Alphaproteobacteria</taxon>
        <taxon>Rhodobacterales</taxon>
        <taxon>Paracoccaceae</taxon>
        <taxon>Pararhodobacter</taxon>
    </lineage>
</organism>
<feature type="domain" description="GAF" evidence="1">
    <location>
        <begin position="13"/>
        <end position="141"/>
    </location>
</feature>
<evidence type="ECO:0000313" key="3">
    <source>
        <dbReference type="Proteomes" id="UP000245911"/>
    </source>
</evidence>
<comment type="caution">
    <text evidence="2">The sequence shown here is derived from an EMBL/GenBank/DDBJ whole genome shotgun (WGS) entry which is preliminary data.</text>
</comment>
<dbReference type="EMBL" id="QDKM01000009">
    <property type="protein sequence ID" value="PVH27788.1"/>
    <property type="molecule type" value="Genomic_DNA"/>
</dbReference>
<protein>
    <submittedName>
        <fullName evidence="2">GAF domain-containing protein</fullName>
    </submittedName>
</protein>
<proteinExistence type="predicted"/>
<dbReference type="SUPFAM" id="SSF55781">
    <property type="entry name" value="GAF domain-like"/>
    <property type="match status" value="1"/>
</dbReference>
<dbReference type="OrthoDB" id="7066078at2"/>
<dbReference type="Proteomes" id="UP000245911">
    <property type="component" value="Unassembled WGS sequence"/>
</dbReference>
<evidence type="ECO:0000313" key="2">
    <source>
        <dbReference type="EMBL" id="PVH27788.1"/>
    </source>
</evidence>
<gene>
    <name evidence="2" type="ORF">DDE20_15925</name>
</gene>
<sequence length="159" mass="17725">MDFMQAVAAKGQPDQTFEALAKLVDETIGVKLFTTLVIDRERDVVRRNYSNMPEAYPVSGEKPRAKDRWADIVEGQHQTFVLNSYEEIKAAFPDHELIRSLGCESCINVPVTIDGQVIGTLNCLHDAGYYTQERIEAANALKLPGALAFLLHEKFNQGA</sequence>
<dbReference type="InterPro" id="IPR029016">
    <property type="entry name" value="GAF-like_dom_sf"/>
</dbReference>
<evidence type="ECO:0000259" key="1">
    <source>
        <dbReference type="Pfam" id="PF13185"/>
    </source>
</evidence>
<name>A0A2T8HQR9_9RHOB</name>
<dbReference type="Pfam" id="PF13185">
    <property type="entry name" value="GAF_2"/>
    <property type="match status" value="1"/>
</dbReference>
<reference evidence="2 3" key="1">
    <citation type="submission" date="2018-04" db="EMBL/GenBank/DDBJ databases">
        <title>Pararhodobacter oceanense sp. nov., isolated from marine intertidal sediment.</title>
        <authorList>
            <person name="Wang X.-L."/>
            <person name="Du Z.-J."/>
        </authorList>
    </citation>
    <scope>NUCLEOTIDE SEQUENCE [LARGE SCALE GENOMIC DNA]</scope>
    <source>
        <strain evidence="2 3">AM505</strain>
    </source>
</reference>